<feature type="compositionally biased region" description="Acidic residues" evidence="1">
    <location>
        <begin position="270"/>
        <end position="279"/>
    </location>
</feature>
<feature type="compositionally biased region" description="Polar residues" evidence="1">
    <location>
        <begin position="154"/>
        <end position="165"/>
    </location>
</feature>
<feature type="region of interest" description="Disordered" evidence="1">
    <location>
        <begin position="415"/>
        <end position="440"/>
    </location>
</feature>
<keyword evidence="3" id="KW-1185">Reference proteome</keyword>
<feature type="compositionally biased region" description="Basic and acidic residues" evidence="1">
    <location>
        <begin position="98"/>
        <end position="110"/>
    </location>
</feature>
<feature type="region of interest" description="Disordered" evidence="1">
    <location>
        <begin position="1"/>
        <end position="288"/>
    </location>
</feature>
<dbReference type="KEGG" id="loi:92357275"/>
<reference evidence="3" key="2">
    <citation type="journal article" date="2021" name="Sci. Data">
        <title>Chromosome-scale genome sequencing, assembly and annotation of six genomes from subfamily Leishmaniinae.</title>
        <authorList>
            <person name="Almutairi H."/>
            <person name="Urbaniak M.D."/>
            <person name="Bates M.D."/>
            <person name="Jariyapan N."/>
            <person name="Kwakye-Nuako G."/>
            <person name="Thomaz Soccol V."/>
            <person name="Al-Salem W.S."/>
            <person name="Dillon R.J."/>
            <person name="Bates P.A."/>
            <person name="Gatherer D."/>
        </authorList>
    </citation>
    <scope>NUCLEOTIDE SEQUENCE [LARGE SCALE GENOMIC DNA]</scope>
</reference>
<feature type="compositionally biased region" description="Low complexity" evidence="1">
    <location>
        <begin position="208"/>
        <end position="229"/>
    </location>
</feature>
<evidence type="ECO:0000256" key="1">
    <source>
        <dbReference type="SAM" id="MobiDB-lite"/>
    </source>
</evidence>
<feature type="compositionally biased region" description="Polar residues" evidence="1">
    <location>
        <begin position="597"/>
        <end position="615"/>
    </location>
</feature>
<dbReference type="RefSeq" id="XP_067059032.1">
    <property type="nucleotide sequence ID" value="XM_067203341.1"/>
</dbReference>
<feature type="compositionally biased region" description="Basic and acidic residues" evidence="1">
    <location>
        <begin position="139"/>
        <end position="149"/>
    </location>
</feature>
<sequence length="642" mass="67784">MQRPAVHIESCHDNVPVSPRETESMALTTVTTATSASGHRSVSTASSKGRGSTAAAHEPPTFTSSMVAPSLRPMTTAKSPPLVSVATSATGARKRARRWTERRSSSHSRDGGSPSSPTKPEDLGRCTNTHAESSEEEVFFEKIAKRDSPAHLQHTPTSQLLSQRQAPPYSALSEDRNAPPQEPAVEQALFTPATVARRPQPQSVLGKALRSSALSAASAPSAASSASRPSSHDEAVQAILRANPPTTTRPVQLKPGYKVPSPQTPLWAALEDDGDDDDDAARSSGQGLEETLLSNTQVSLFQFGDEEETSSSGAVRMTARAGALPRSGQASTTTATTVPMVGVHVPTTTHECRRLGKSAAANASISLPAPGRSLNLLDEDGLHDDERLPLFVGMEGDSQGDDTDGGDFSLTQEARRQDRAQDVQAVLPRSRAHRGATGAAATRASAAAALHAGKLGSAGMSTPSPARQRALRTSLSAPQQQASPFSQLQRDVESIMAAAAAAESERHTTAPAAGAKPLGALSQKELRRRADMLKWAERTRAFFHFIDTRPLQVTLSPLKPPASTPSQLHRRSSIGGVQPRKSRRAEASMSLVRRSHSASTTPVSPSRSVAEHSSNSAFEAVISRVKRQAAAAATVTRRTSAK</sequence>
<evidence type="ECO:0000313" key="2">
    <source>
        <dbReference type="EMBL" id="KAG5466142.1"/>
    </source>
</evidence>
<organism evidence="2 3">
    <name type="scientific">Leishmania orientalis</name>
    <dbReference type="NCBI Taxonomy" id="2249476"/>
    <lineage>
        <taxon>Eukaryota</taxon>
        <taxon>Discoba</taxon>
        <taxon>Euglenozoa</taxon>
        <taxon>Kinetoplastea</taxon>
        <taxon>Metakinetoplastina</taxon>
        <taxon>Trypanosomatida</taxon>
        <taxon>Trypanosomatidae</taxon>
        <taxon>Leishmaniinae</taxon>
        <taxon>Leishmania</taxon>
    </lineage>
</organism>
<comment type="caution">
    <text evidence="2">The sequence shown here is derived from an EMBL/GenBank/DDBJ whole genome shotgun (WGS) entry which is preliminary data.</text>
</comment>
<protein>
    <submittedName>
        <fullName evidence="2">Uncharacterized protein</fullName>
    </submittedName>
</protein>
<feature type="compositionally biased region" description="Low complexity" evidence="1">
    <location>
        <begin position="474"/>
        <end position="485"/>
    </location>
</feature>
<feature type="region of interest" description="Disordered" evidence="1">
    <location>
        <begin position="455"/>
        <end position="485"/>
    </location>
</feature>
<accession>A0A836GEX2</accession>
<feature type="compositionally biased region" description="Polar residues" evidence="1">
    <location>
        <begin position="38"/>
        <end position="50"/>
    </location>
</feature>
<dbReference type="EMBL" id="JAFHLR010000035">
    <property type="protein sequence ID" value="KAG5466142.1"/>
    <property type="molecule type" value="Genomic_DNA"/>
</dbReference>
<name>A0A836GEX2_9TRYP</name>
<dbReference type="AlphaFoldDB" id="A0A836GEX2"/>
<reference evidence="3" key="1">
    <citation type="journal article" date="2021" name="Microbiol. Resour. Announc.">
        <title>LGAAP: Leishmaniinae Genome Assembly and Annotation Pipeline.</title>
        <authorList>
            <person name="Almutairi H."/>
            <person name="Urbaniak M.D."/>
            <person name="Bates M.D."/>
            <person name="Jariyapan N."/>
            <person name="Kwakye-Nuako G."/>
            <person name="Thomaz-Soccol V."/>
            <person name="Al-Salem W.S."/>
            <person name="Dillon R.J."/>
            <person name="Bates P.A."/>
            <person name="Gatherer D."/>
        </authorList>
    </citation>
    <scope>NUCLEOTIDE SEQUENCE [LARGE SCALE GENOMIC DNA]</scope>
</reference>
<proteinExistence type="predicted"/>
<gene>
    <name evidence="2" type="ORF">LSCM4_01284</name>
</gene>
<dbReference type="Proteomes" id="UP000674143">
    <property type="component" value="Unassembled WGS sequence"/>
</dbReference>
<dbReference type="GeneID" id="92357275"/>
<feature type="region of interest" description="Disordered" evidence="1">
    <location>
        <begin position="556"/>
        <end position="615"/>
    </location>
</feature>
<feature type="compositionally biased region" description="Low complexity" evidence="1">
    <location>
        <begin position="24"/>
        <end position="37"/>
    </location>
</feature>
<evidence type="ECO:0000313" key="3">
    <source>
        <dbReference type="Proteomes" id="UP000674143"/>
    </source>
</evidence>